<dbReference type="InterPro" id="IPR013766">
    <property type="entry name" value="Thioredoxin_domain"/>
</dbReference>
<dbReference type="AlphaFoldDB" id="A0A931LTT2"/>
<evidence type="ECO:0000259" key="6">
    <source>
        <dbReference type="PROSITE" id="PS51352"/>
    </source>
</evidence>
<dbReference type="InterPro" id="IPR000866">
    <property type="entry name" value="AhpC/TSA"/>
</dbReference>
<accession>A0A931LTT2</accession>
<feature type="active site" description="Cysteine sulfenic acid (-SOH) intermediate; for peroxidase activity" evidence="5">
    <location>
        <position position="49"/>
    </location>
</feature>
<dbReference type="SUPFAM" id="SSF52833">
    <property type="entry name" value="Thioredoxin-like"/>
    <property type="match status" value="1"/>
</dbReference>
<proteinExistence type="predicted"/>
<dbReference type="InterPro" id="IPR050455">
    <property type="entry name" value="Tpx_Peroxidase_subfamily"/>
</dbReference>
<evidence type="ECO:0000256" key="3">
    <source>
        <dbReference type="ARBA" id="ARBA00023002"/>
    </source>
</evidence>
<dbReference type="PANTHER" id="PTHR43110:SF1">
    <property type="entry name" value="THIOL PEROXIDASE"/>
    <property type="match status" value="1"/>
</dbReference>
<evidence type="ECO:0000256" key="5">
    <source>
        <dbReference type="PIRSR" id="PIRSR000239-1"/>
    </source>
</evidence>
<comment type="caution">
    <text evidence="7">The sequence shown here is derived from an EMBL/GenBank/DDBJ whole genome shotgun (WGS) entry which is preliminary data.</text>
</comment>
<dbReference type="Gene3D" id="3.40.30.10">
    <property type="entry name" value="Glutaredoxin"/>
    <property type="match status" value="1"/>
</dbReference>
<dbReference type="GO" id="GO:0004601">
    <property type="term" value="F:peroxidase activity"/>
    <property type="evidence" value="ECO:0007669"/>
    <property type="project" value="UniProtKB-KW"/>
</dbReference>
<gene>
    <name evidence="7" type="ORF">HYR64_01110</name>
</gene>
<evidence type="ECO:0000256" key="2">
    <source>
        <dbReference type="ARBA" id="ARBA00022862"/>
    </source>
</evidence>
<dbReference type="Proteomes" id="UP000727962">
    <property type="component" value="Unassembled WGS sequence"/>
</dbReference>
<dbReference type="InterPro" id="IPR024706">
    <property type="entry name" value="Peroxiredoxin_AhpC-typ"/>
</dbReference>
<keyword evidence="4" id="KW-0676">Redox-active center</keyword>
<evidence type="ECO:0000313" key="7">
    <source>
        <dbReference type="EMBL" id="MBI1755691.1"/>
    </source>
</evidence>
<dbReference type="EMBL" id="JACOSL010000006">
    <property type="protein sequence ID" value="MBI1755691.1"/>
    <property type="molecule type" value="Genomic_DNA"/>
</dbReference>
<dbReference type="Pfam" id="PF00578">
    <property type="entry name" value="AhpC-TSA"/>
    <property type="match status" value="1"/>
</dbReference>
<protein>
    <submittedName>
        <fullName evidence="7">Redoxin domain-containing protein</fullName>
    </submittedName>
</protein>
<organism evidence="7 8">
    <name type="scientific">Fimbriimonas ginsengisoli</name>
    <dbReference type="NCBI Taxonomy" id="1005039"/>
    <lineage>
        <taxon>Bacteria</taxon>
        <taxon>Bacillati</taxon>
        <taxon>Armatimonadota</taxon>
        <taxon>Fimbriimonadia</taxon>
        <taxon>Fimbriimonadales</taxon>
        <taxon>Fimbriimonadaceae</taxon>
        <taxon>Fimbriimonas</taxon>
    </lineage>
</organism>
<evidence type="ECO:0000256" key="4">
    <source>
        <dbReference type="ARBA" id="ARBA00023284"/>
    </source>
</evidence>
<keyword evidence="2" id="KW-0049">Antioxidant</keyword>
<dbReference type="PANTHER" id="PTHR43110">
    <property type="entry name" value="THIOL PEROXIDASE"/>
    <property type="match status" value="1"/>
</dbReference>
<feature type="domain" description="Thioredoxin" evidence="6">
    <location>
        <begin position="3"/>
        <end position="160"/>
    </location>
</feature>
<keyword evidence="3" id="KW-0560">Oxidoreductase</keyword>
<reference evidence="7" key="1">
    <citation type="submission" date="2020-07" db="EMBL/GenBank/DDBJ databases">
        <title>Huge and variable diversity of episymbiotic CPR bacteria and DPANN archaea in groundwater ecosystems.</title>
        <authorList>
            <person name="He C.Y."/>
            <person name="Keren R."/>
            <person name="Whittaker M."/>
            <person name="Farag I.F."/>
            <person name="Doudna J."/>
            <person name="Cate J.H.D."/>
            <person name="Banfield J.F."/>
        </authorList>
    </citation>
    <scope>NUCLEOTIDE SEQUENCE</scope>
    <source>
        <strain evidence="7">NC_groundwater_17_Pr7_B-0.1um_64_12</strain>
    </source>
</reference>
<name>A0A931LTT2_FIMGI</name>
<dbReference type="InterPro" id="IPR036249">
    <property type="entry name" value="Thioredoxin-like_sf"/>
</dbReference>
<keyword evidence="1" id="KW-0575">Peroxidase</keyword>
<sequence>MALPVGAKAPDFTLKGRIDGEMKELRLSDVVSSEAVVLLFFPAAFSGACEKEMCETTQGLGTYAELGAAVYGISPDNPFAQAAWAKRADIGVTLLSDYQREVTRAYDVVWPDFAGLGPGTARAAFVIDRSGVVRYSEQMAVLGELPNFDAIRATLKSLVA</sequence>
<dbReference type="PROSITE" id="PS51352">
    <property type="entry name" value="THIOREDOXIN_2"/>
    <property type="match status" value="1"/>
</dbReference>
<dbReference type="PIRSF" id="PIRSF000239">
    <property type="entry name" value="AHPC"/>
    <property type="match status" value="1"/>
</dbReference>
<evidence type="ECO:0000313" key="8">
    <source>
        <dbReference type="Proteomes" id="UP000727962"/>
    </source>
</evidence>
<evidence type="ECO:0000256" key="1">
    <source>
        <dbReference type="ARBA" id="ARBA00022559"/>
    </source>
</evidence>